<dbReference type="Proteomes" id="UP000765802">
    <property type="component" value="Unassembled WGS sequence"/>
</dbReference>
<sequence>MKTKQIKTAIALSVLIAIAIVSCKKETSTSTTAPAGKQSVAVYLNDDPVPNLLKVLVDIRYVEVKIDTGTVHHDDDYYNGDNDGDDDHQHHDRYGRWDTLSVTPRIYDLLKLKNGVDTLIANAYANSGKITKVRITLGSNNTVWTDSTHSYPLPLCDNNPYLYVKIKSNSIETLPGGQIRIRIDFDVAKSIEFENGVYCLKPKLKSYSDNTTGKIEGVVKPKAAKALVKVYNATDTAYAIPEEDGEYKIRGLKPAIYSVLYKATAPYRDTTINNIQVTAGQEKKLPLITLHQ</sequence>
<dbReference type="Gene3D" id="2.60.40.1120">
    <property type="entry name" value="Carboxypeptidase-like, regulatory domain"/>
    <property type="match status" value="1"/>
</dbReference>
<comment type="caution">
    <text evidence="3">The sequence shown here is derived from an EMBL/GenBank/DDBJ whole genome shotgun (WGS) entry which is preliminary data.</text>
</comment>
<dbReference type="RefSeq" id="WP_187254999.1">
    <property type="nucleotide sequence ID" value="NZ_JBHULF010000006.1"/>
</dbReference>
<feature type="signal peptide" evidence="1">
    <location>
        <begin position="1"/>
        <end position="19"/>
    </location>
</feature>
<evidence type="ECO:0000259" key="2">
    <source>
        <dbReference type="Pfam" id="PF14321"/>
    </source>
</evidence>
<reference evidence="3 4" key="1">
    <citation type="submission" date="2016-07" db="EMBL/GenBank/DDBJ databases">
        <title>Genome analysis of Flavihumibacter stibioxidans YS-17.</title>
        <authorList>
            <person name="Shi K."/>
            <person name="Han Y."/>
            <person name="Wang G."/>
        </authorList>
    </citation>
    <scope>NUCLEOTIDE SEQUENCE [LARGE SCALE GENOMIC DNA]</scope>
    <source>
        <strain evidence="3 4">YS-17</strain>
    </source>
</reference>
<dbReference type="EMBL" id="MBUA01000001">
    <property type="protein sequence ID" value="MBC6489642.1"/>
    <property type="molecule type" value="Genomic_DNA"/>
</dbReference>
<dbReference type="Pfam" id="PF14321">
    <property type="entry name" value="DUF4382"/>
    <property type="match status" value="1"/>
</dbReference>
<feature type="domain" description="DUF4382" evidence="2">
    <location>
        <begin position="39"/>
        <end position="202"/>
    </location>
</feature>
<protein>
    <recommendedName>
        <fullName evidence="2">DUF4382 domain-containing protein</fullName>
    </recommendedName>
</protein>
<accession>A0ABR7M3P4</accession>
<keyword evidence="4" id="KW-1185">Reference proteome</keyword>
<dbReference type="PROSITE" id="PS51257">
    <property type="entry name" value="PROKAR_LIPOPROTEIN"/>
    <property type="match status" value="1"/>
</dbReference>
<evidence type="ECO:0000313" key="3">
    <source>
        <dbReference type="EMBL" id="MBC6489642.1"/>
    </source>
</evidence>
<proteinExistence type="predicted"/>
<feature type="chain" id="PRO_5047524060" description="DUF4382 domain-containing protein" evidence="1">
    <location>
        <begin position="20"/>
        <end position="292"/>
    </location>
</feature>
<evidence type="ECO:0000256" key="1">
    <source>
        <dbReference type="SAM" id="SignalP"/>
    </source>
</evidence>
<dbReference type="InterPro" id="IPR025491">
    <property type="entry name" value="DUF4382"/>
</dbReference>
<keyword evidence="1" id="KW-0732">Signal</keyword>
<organism evidence="3 4">
    <name type="scientific">Flavihumibacter stibioxidans</name>
    <dbReference type="NCBI Taxonomy" id="1834163"/>
    <lineage>
        <taxon>Bacteria</taxon>
        <taxon>Pseudomonadati</taxon>
        <taxon>Bacteroidota</taxon>
        <taxon>Chitinophagia</taxon>
        <taxon>Chitinophagales</taxon>
        <taxon>Chitinophagaceae</taxon>
        <taxon>Flavihumibacter</taxon>
    </lineage>
</organism>
<evidence type="ECO:0000313" key="4">
    <source>
        <dbReference type="Proteomes" id="UP000765802"/>
    </source>
</evidence>
<name>A0ABR7M3P4_9BACT</name>
<gene>
    <name evidence="3" type="ORF">BC349_01575</name>
</gene>